<feature type="compositionally biased region" description="Polar residues" evidence="6">
    <location>
        <begin position="22"/>
        <end position="40"/>
    </location>
</feature>
<name>A0A4S4DE72_CAMSN</name>
<keyword evidence="5" id="KW-0539">Nucleus</keyword>
<evidence type="ECO:0000313" key="8">
    <source>
        <dbReference type="EMBL" id="THG00016.1"/>
    </source>
</evidence>
<dbReference type="SMART" id="SM01019">
    <property type="entry name" value="B3"/>
    <property type="match status" value="2"/>
</dbReference>
<dbReference type="GO" id="GO:0003677">
    <property type="term" value="F:DNA binding"/>
    <property type="evidence" value="ECO:0007669"/>
    <property type="project" value="UniProtKB-KW"/>
</dbReference>
<keyword evidence="4" id="KW-0804">Transcription</keyword>
<evidence type="ECO:0000256" key="3">
    <source>
        <dbReference type="ARBA" id="ARBA00023125"/>
    </source>
</evidence>
<proteinExistence type="predicted"/>
<feature type="domain" description="TF-B3" evidence="7">
    <location>
        <begin position="105"/>
        <end position="213"/>
    </location>
</feature>
<dbReference type="CDD" id="cd10017">
    <property type="entry name" value="B3_DNA"/>
    <property type="match status" value="2"/>
</dbReference>
<dbReference type="Proteomes" id="UP000306102">
    <property type="component" value="Unassembled WGS sequence"/>
</dbReference>
<feature type="domain" description="TF-B3" evidence="7">
    <location>
        <begin position="268"/>
        <end position="376"/>
    </location>
</feature>
<keyword evidence="2" id="KW-0805">Transcription regulation</keyword>
<keyword evidence="9" id="KW-1185">Reference proteome</keyword>
<dbReference type="SUPFAM" id="SSF101936">
    <property type="entry name" value="DNA-binding pseudobarrel domain"/>
    <property type="match status" value="3"/>
</dbReference>
<sequence length="496" mass="57533">MVMESDVQREEEEEEKAKQVSKEGNASSSTPLEVSATESEGSIKGNVHPPFNKQTIHNVDDLLSKSKFGGVVPCLSERALTNRRNEYPIPNIATVVEFHRSVHCLFHMGLTQSDIERGRLSIPFQTAELHFPSTNGVSNYENQIVICDIRHDNWYMTLTYNARESSAFKFAITSGWQGFVDCYGLKAMDVIRFYKPFKRLHSRHFLIDYVKAEENAVLPSQNSCMKQGCDEARDDAILESNFGASCSSERTNEEVQDPESESHRRIFLFELQLMLNDVEQGMLFIPEQRAAKHFPPLLTHIPYYNYEHQIEVSDTQNQNWKMTIVYNSLLRAFIIVRGWHRFVVSHGLEFMDVICFYKTLLRLQDKHFIIEHVKRGEAETDNNPPEFKLENFLFELQLTSGYVSDNWLKLPKEETMTIFFVEVHDAYIILDGWEGFVNKHRLEAMDVIRFYKPVQPLHERHFLIQCVKRGEAVVAAEQGMLFIPEQRAEQSISLLY</sequence>
<dbReference type="EMBL" id="SDRB02011807">
    <property type="protein sequence ID" value="THG00016.1"/>
    <property type="molecule type" value="Genomic_DNA"/>
</dbReference>
<dbReference type="InterPro" id="IPR044800">
    <property type="entry name" value="LEC2-like"/>
</dbReference>
<dbReference type="PANTHER" id="PTHR31140:SF139">
    <property type="entry name" value="B3 DOMAIN-CONTAINING PROTEIN OS02G0455900-RELATED"/>
    <property type="match status" value="1"/>
</dbReference>
<dbReference type="Pfam" id="PF02362">
    <property type="entry name" value="B3"/>
    <property type="match status" value="2"/>
</dbReference>
<dbReference type="PROSITE" id="PS50863">
    <property type="entry name" value="B3"/>
    <property type="match status" value="2"/>
</dbReference>
<evidence type="ECO:0000256" key="4">
    <source>
        <dbReference type="ARBA" id="ARBA00023163"/>
    </source>
</evidence>
<feature type="region of interest" description="Disordered" evidence="6">
    <location>
        <begin position="1"/>
        <end position="51"/>
    </location>
</feature>
<protein>
    <recommendedName>
        <fullName evidence="7">TF-B3 domain-containing protein</fullName>
    </recommendedName>
</protein>
<comment type="caution">
    <text evidence="8">The sequence shown here is derived from an EMBL/GenBank/DDBJ whole genome shotgun (WGS) entry which is preliminary data.</text>
</comment>
<comment type="subcellular location">
    <subcellularLocation>
        <location evidence="1">Nucleus</location>
    </subcellularLocation>
</comment>
<dbReference type="GO" id="GO:0003700">
    <property type="term" value="F:DNA-binding transcription factor activity"/>
    <property type="evidence" value="ECO:0007669"/>
    <property type="project" value="InterPro"/>
</dbReference>
<dbReference type="InterPro" id="IPR015300">
    <property type="entry name" value="DNA-bd_pseudobarrel_sf"/>
</dbReference>
<dbReference type="AlphaFoldDB" id="A0A4S4DE72"/>
<keyword evidence="3" id="KW-0238">DNA-binding</keyword>
<gene>
    <name evidence="8" type="ORF">TEA_017553</name>
</gene>
<reference evidence="8 9" key="1">
    <citation type="journal article" date="2018" name="Proc. Natl. Acad. Sci. U.S.A.">
        <title>Draft genome sequence of Camellia sinensis var. sinensis provides insights into the evolution of the tea genome and tea quality.</title>
        <authorList>
            <person name="Wei C."/>
            <person name="Yang H."/>
            <person name="Wang S."/>
            <person name="Zhao J."/>
            <person name="Liu C."/>
            <person name="Gao L."/>
            <person name="Xia E."/>
            <person name="Lu Y."/>
            <person name="Tai Y."/>
            <person name="She G."/>
            <person name="Sun J."/>
            <person name="Cao H."/>
            <person name="Tong W."/>
            <person name="Gao Q."/>
            <person name="Li Y."/>
            <person name="Deng W."/>
            <person name="Jiang X."/>
            <person name="Wang W."/>
            <person name="Chen Q."/>
            <person name="Zhang S."/>
            <person name="Li H."/>
            <person name="Wu J."/>
            <person name="Wang P."/>
            <person name="Li P."/>
            <person name="Shi C."/>
            <person name="Zheng F."/>
            <person name="Jian J."/>
            <person name="Huang B."/>
            <person name="Shan D."/>
            <person name="Shi M."/>
            <person name="Fang C."/>
            <person name="Yue Y."/>
            <person name="Li F."/>
            <person name="Li D."/>
            <person name="Wei S."/>
            <person name="Han B."/>
            <person name="Jiang C."/>
            <person name="Yin Y."/>
            <person name="Xia T."/>
            <person name="Zhang Z."/>
            <person name="Bennetzen J.L."/>
            <person name="Zhao S."/>
            <person name="Wan X."/>
        </authorList>
    </citation>
    <scope>NUCLEOTIDE SEQUENCE [LARGE SCALE GENOMIC DNA]</scope>
    <source>
        <strain evidence="9">cv. Shuchazao</strain>
        <tissue evidence="8">Leaf</tissue>
    </source>
</reference>
<evidence type="ECO:0000313" key="9">
    <source>
        <dbReference type="Proteomes" id="UP000306102"/>
    </source>
</evidence>
<evidence type="ECO:0000256" key="1">
    <source>
        <dbReference type="ARBA" id="ARBA00004123"/>
    </source>
</evidence>
<evidence type="ECO:0000256" key="5">
    <source>
        <dbReference type="ARBA" id="ARBA00023242"/>
    </source>
</evidence>
<dbReference type="InterPro" id="IPR003340">
    <property type="entry name" value="B3_DNA-bd"/>
</dbReference>
<dbReference type="GO" id="GO:0005634">
    <property type="term" value="C:nucleus"/>
    <property type="evidence" value="ECO:0007669"/>
    <property type="project" value="UniProtKB-SubCell"/>
</dbReference>
<evidence type="ECO:0000256" key="6">
    <source>
        <dbReference type="SAM" id="MobiDB-lite"/>
    </source>
</evidence>
<evidence type="ECO:0000259" key="7">
    <source>
        <dbReference type="PROSITE" id="PS50863"/>
    </source>
</evidence>
<dbReference type="Gene3D" id="2.40.330.10">
    <property type="entry name" value="DNA-binding pseudobarrel domain"/>
    <property type="match status" value="2"/>
</dbReference>
<dbReference type="PANTHER" id="PTHR31140">
    <property type="entry name" value="B3 DOMAIN-CONTAINING TRANSCRIPTION FACTOR ABI3"/>
    <property type="match status" value="1"/>
</dbReference>
<evidence type="ECO:0000256" key="2">
    <source>
        <dbReference type="ARBA" id="ARBA00023015"/>
    </source>
</evidence>
<organism evidence="8 9">
    <name type="scientific">Camellia sinensis var. sinensis</name>
    <name type="common">China tea</name>
    <dbReference type="NCBI Taxonomy" id="542762"/>
    <lineage>
        <taxon>Eukaryota</taxon>
        <taxon>Viridiplantae</taxon>
        <taxon>Streptophyta</taxon>
        <taxon>Embryophyta</taxon>
        <taxon>Tracheophyta</taxon>
        <taxon>Spermatophyta</taxon>
        <taxon>Magnoliopsida</taxon>
        <taxon>eudicotyledons</taxon>
        <taxon>Gunneridae</taxon>
        <taxon>Pentapetalae</taxon>
        <taxon>asterids</taxon>
        <taxon>Ericales</taxon>
        <taxon>Theaceae</taxon>
        <taxon>Camellia</taxon>
    </lineage>
</organism>
<accession>A0A4S4DE72</accession>